<dbReference type="PIRSF" id="PIRSF010521">
    <property type="entry name" value="DUF922_bac"/>
    <property type="match status" value="1"/>
</dbReference>
<evidence type="ECO:0000313" key="2">
    <source>
        <dbReference type="Proteomes" id="UP000093737"/>
    </source>
</evidence>
<name>A0A6M7U6F9_RHILI</name>
<dbReference type="RefSeq" id="WP_056563520.1">
    <property type="nucleotide sequence ID" value="NZ_CP033334.1"/>
</dbReference>
<proteinExistence type="predicted"/>
<dbReference type="Proteomes" id="UP000093737">
    <property type="component" value="Unassembled WGS sequence"/>
</dbReference>
<dbReference type="EMBL" id="LYTK01000001">
    <property type="protein sequence ID" value="OBQ71954.1"/>
    <property type="molecule type" value="Genomic_DNA"/>
</dbReference>
<evidence type="ECO:0000313" key="1">
    <source>
        <dbReference type="EMBL" id="OBQ71954.1"/>
    </source>
</evidence>
<sequence length="199" mass="22252">MRLTSLTMLAAACVLSCVSAASAGTKLIVHVRTYDVAGKTGADLVEAMDRLGPKHGYMTRAIAETGYTVHWDLDISRQDGTCRLRQANGKLDLTYTFPRRLSPASPGLRKRWDGFMAGVRRHEHTHGRIAMRMMRATETALAGLERRDNWFCTGTHLEARRRINATYAEYEAKQNAFDAREHRGGGHVEHLVDALTKLD</sequence>
<organism evidence="1 2">
    <name type="scientific">Rhizobium loti</name>
    <name type="common">Mesorhizobium loti</name>
    <dbReference type="NCBI Taxonomy" id="381"/>
    <lineage>
        <taxon>Bacteria</taxon>
        <taxon>Pseudomonadati</taxon>
        <taxon>Pseudomonadota</taxon>
        <taxon>Alphaproteobacteria</taxon>
        <taxon>Hyphomicrobiales</taxon>
        <taxon>Phyllobacteriaceae</taxon>
        <taxon>Mesorhizobium</taxon>
    </lineage>
</organism>
<dbReference type="AlphaFoldDB" id="A0A6M7U6F9"/>
<dbReference type="InterPro" id="IPR010321">
    <property type="entry name" value="DUF922"/>
</dbReference>
<reference evidence="1 2" key="1">
    <citation type="submission" date="2016-05" db="EMBL/GenBank/DDBJ databases">
        <authorList>
            <person name="Ramsay J.P."/>
        </authorList>
    </citation>
    <scope>NUCLEOTIDE SEQUENCE [LARGE SCALE GENOMIC DNA]</scope>
    <source>
        <strain evidence="1 2">NZP2042</strain>
    </source>
</reference>
<dbReference type="Pfam" id="PF06037">
    <property type="entry name" value="DUF922"/>
    <property type="match status" value="1"/>
</dbReference>
<accession>A0A6M7U6F9</accession>
<protein>
    <submittedName>
        <fullName evidence="1">Uncharacterized protein</fullName>
    </submittedName>
</protein>
<comment type="caution">
    <text evidence="1">The sequence shown here is derived from an EMBL/GenBank/DDBJ whole genome shotgun (WGS) entry which is preliminary data.</text>
</comment>
<gene>
    <name evidence="1" type="ORF">A8145_03615</name>
</gene>